<dbReference type="STRING" id="13735.ENSPSIP00000020162"/>
<dbReference type="Proteomes" id="UP000007267">
    <property type="component" value="Unassembled WGS sequence"/>
</dbReference>
<dbReference type="CDD" id="cd00176">
    <property type="entry name" value="SPEC"/>
    <property type="match status" value="8"/>
</dbReference>
<dbReference type="EMBL" id="AGCU01152397">
    <property type="status" value="NOT_ANNOTATED_CDS"/>
    <property type="molecule type" value="Genomic_DNA"/>
</dbReference>
<dbReference type="EMBL" id="AGCU01152400">
    <property type="status" value="NOT_ANNOTATED_CDS"/>
    <property type="molecule type" value="Genomic_DNA"/>
</dbReference>
<evidence type="ECO:0000259" key="4">
    <source>
        <dbReference type="PROSITE" id="PS50021"/>
    </source>
</evidence>
<protein>
    <recommendedName>
        <fullName evidence="4">Calponin-homology (CH) domain-containing protein</fullName>
    </recommendedName>
</protein>
<dbReference type="SMART" id="SM00150">
    <property type="entry name" value="SPEC"/>
    <property type="match status" value="14"/>
</dbReference>
<dbReference type="FunFam" id="1.20.58.60:FF:000146">
    <property type="entry name" value="dystrophin isoform X2"/>
    <property type="match status" value="1"/>
</dbReference>
<dbReference type="EMBL" id="AGCU01152393">
    <property type="status" value="NOT_ANNOTATED_CDS"/>
    <property type="molecule type" value="Genomic_DNA"/>
</dbReference>
<dbReference type="Gene3D" id="1.20.58.60">
    <property type="match status" value="9"/>
</dbReference>
<evidence type="ECO:0000256" key="1">
    <source>
        <dbReference type="ARBA" id="ARBA00022737"/>
    </source>
</evidence>
<dbReference type="EMBL" id="AGCU01152402">
    <property type="status" value="NOT_ANNOTATED_CDS"/>
    <property type="molecule type" value="Genomic_DNA"/>
</dbReference>
<organism evidence="5 6">
    <name type="scientific">Pelodiscus sinensis</name>
    <name type="common">Chinese softshell turtle</name>
    <name type="synonym">Trionyx sinensis</name>
    <dbReference type="NCBI Taxonomy" id="13735"/>
    <lineage>
        <taxon>Eukaryota</taxon>
        <taxon>Metazoa</taxon>
        <taxon>Chordata</taxon>
        <taxon>Craniata</taxon>
        <taxon>Vertebrata</taxon>
        <taxon>Euteleostomi</taxon>
        <taxon>Archelosauria</taxon>
        <taxon>Testudinata</taxon>
        <taxon>Testudines</taxon>
        <taxon>Cryptodira</taxon>
        <taxon>Trionychia</taxon>
        <taxon>Trionychidae</taxon>
        <taxon>Pelodiscus</taxon>
    </lineage>
</organism>
<dbReference type="FunFam" id="1.20.58.60:FF:000118">
    <property type="entry name" value="Dystrophin"/>
    <property type="match status" value="1"/>
</dbReference>
<dbReference type="InterPro" id="IPR036872">
    <property type="entry name" value="CH_dom_sf"/>
</dbReference>
<evidence type="ECO:0000313" key="5">
    <source>
        <dbReference type="Ensembl" id="ENSPSIP00000020162.1"/>
    </source>
</evidence>
<feature type="domain" description="Calponin-homology (CH)" evidence="4">
    <location>
        <begin position="1"/>
        <end position="89"/>
    </location>
</feature>
<dbReference type="PANTHER" id="PTHR11915">
    <property type="entry name" value="SPECTRIN/FILAMIN RELATED CYTOSKELETAL PROTEIN"/>
    <property type="match status" value="1"/>
</dbReference>
<dbReference type="OMA" id="CEKETTQ"/>
<proteinExistence type="predicted"/>
<reference evidence="5" key="4">
    <citation type="submission" date="2025-09" db="UniProtKB">
        <authorList>
            <consortium name="Ensembl"/>
        </authorList>
    </citation>
    <scope>IDENTIFICATION</scope>
</reference>
<feature type="coiled-coil region" evidence="3">
    <location>
        <begin position="1890"/>
        <end position="1917"/>
    </location>
</feature>
<feature type="coiled-coil region" evidence="3">
    <location>
        <begin position="1168"/>
        <end position="1231"/>
    </location>
</feature>
<dbReference type="PROSITE" id="PS00020">
    <property type="entry name" value="ACTININ_2"/>
    <property type="match status" value="1"/>
</dbReference>
<dbReference type="SMART" id="SM00033">
    <property type="entry name" value="CH"/>
    <property type="match status" value="2"/>
</dbReference>
<dbReference type="FunFam" id="1.20.58.60:FF:000207">
    <property type="entry name" value="Dystrophin"/>
    <property type="match status" value="1"/>
</dbReference>
<dbReference type="Pfam" id="PF00307">
    <property type="entry name" value="CH"/>
    <property type="match status" value="2"/>
</dbReference>
<dbReference type="FunFam" id="1.10.418.10:FF:000032">
    <property type="entry name" value="utrophin isoform X1"/>
    <property type="match status" value="1"/>
</dbReference>
<name>K7GIQ1_PELSI</name>
<keyword evidence="1" id="KW-0677">Repeat</keyword>
<dbReference type="EMBL" id="AGCU01152395">
    <property type="status" value="NOT_ANNOTATED_CDS"/>
    <property type="molecule type" value="Genomic_DNA"/>
</dbReference>
<accession>K7GIQ1</accession>
<feature type="domain" description="Calponin-homology (CH)" evidence="4">
    <location>
        <begin position="104"/>
        <end position="210"/>
    </location>
</feature>
<evidence type="ECO:0000256" key="3">
    <source>
        <dbReference type="SAM" id="Coils"/>
    </source>
</evidence>
<dbReference type="InterPro" id="IPR002017">
    <property type="entry name" value="Spectrin_repeat"/>
</dbReference>
<dbReference type="FunFam" id="1.20.58.60:FF:000140">
    <property type="entry name" value="dystrophin isoform X1"/>
    <property type="match status" value="1"/>
</dbReference>
<dbReference type="eggNOG" id="KOG4286">
    <property type="taxonomic scope" value="Eukaryota"/>
</dbReference>
<dbReference type="GeneTree" id="ENSGT00940000154342"/>
<sequence>QFGRHYIEDLFNDFRDGRRLLELLEGFTGHKLAKEKGSTRVHALNNVNKALQVLQKNNVDLVNIGSTDIVDGNHKLTLGLIWSIILHWQVKDVMKNIMAGLQQTNSEKILLSWVRQSTRNYPQVNVVNFTSSWSDGLAFNALIHSHRPDLFDWNSVACQQSAIQRLDHAFNTAKRHLGIEKLLDPEDVATAYPDKKSILMYVTSLFQVLPQQVTIEAIQEVETLPRHSKVTREEHIQLLQRQQQQQQQRFSEQISVTLAQGHVHTPSPPPKPRFKSYAYTQAAYVMSPGQKGRQFTPQYLDTPEDRSFGSSRMEVEVDLDSYQTALEEVLTWLLSTEDALQAQGEISNDVEEVKEQFHTHEGFMMELTAHQGRVGNVLQVGSQLITVGKISDDEENEIQEQMNLLNSRWESLRVASMEKQSNLHKILMDLQNQQLKQLSDWLSKTEARTKKIELEPLGPDLEDLKHQVEEHKALQEDLEQEQVRVNSLTHMVVVVDESGGDKATAALEEQLQDLGDRWAAICRWTEDRWVLLQDILWKWQKFAEEQCLFDSWLTEKEDAVSRIHTTGFKDQNEMLASLRQLAILKGDLEMKRQTMGKLSSLLQDLLSAVKNKAVAQKLEGRLEHFAQRWDRLVQKLESNSKQISQAVTTAQTSLTQTTVMETVTMVTTREQVLVKNAKDELPPPPPHKKRQILVDSEIRKRFDVDTTELHSWMTRSEAVLQSPEFAIYRKEGNLSDLTERVNAIEREKPEKYRKLQDTSRSAEALVEQMVNEGLNADNIKQASEQLNSRWIEFCQLLSERLAWLEYQNNIIAFYSQLQQLEQTAITAENWLKAQPTPAADPATVKIQLEKCKDEASRLSALQPKIEQLKVQSKALKEKEQGPMFLDADLVAFINHFKHVFATVQAREKQLQTIFDSLPPARYKEIMSTILLWIQQSETKLSLPQVTVTEYEIMEQRLRELKALQSSLQEQENGLNYLSTTVEELSKKAPAEVSQKYRSEIEGILGRWKNLSAQLVECCQNFEDLMTKLQQFQNDTKTLKKWMAEVDAFLQEEWPALGDSEALEKQLEQCTALVNDIQTIQPSLNSVNEVGKKMKNEAEPEFASRIQTELKELNAQWEHICQQAYAKKAALKGGLDKTVNLRKDLSEMHEWITQAEEEFLERDFEYKTPDELQKAVEELKRAKEEATQKEVKVKLLTDTVNNFIARAPPAAHEALEKELDILITNYQRLCSRLNGKCKTLEEVWLCWCELLSYLDAEDKWLNEMELKLRATENIQGGAEEISEALDSLESLMRHPEDNRSQIQELAQTLTDGGVLDELINEKLETFNTRWEELKQEAVRRQKVLEQSIQSAQEIDKTLRLIQESLAFIDRQLTAYIAERVDAAQVPQEAQKIQSDLTSHEISLGEMKKRNKGKDAAKRVFSQIEVAQKKLQDVSMKFRLFQKPANFEQRLQECKRILDEVKLQVPKLEMKSIEQEVVQSQLDHCMKLYKSLSEVKSEVETVIKTGRQIVQKQQTENPKELDERLTALKLQYNELGALVTEKKQELEKCLKLSRKLRKEMNVLTEWLAVTDAELTKRSAVEGMPTNLDAEVAWGKATQKEVEKRQLHLKNISDLGEGLRPVLKEKEGLVDDKLSLLKSNWIAVTSRAEEWFNLLLEYQKHMETFDQNVANITTWMYRAEILLDESEKQKPQQKEEVLKRLKAELNDMRPKVDSVRDQAVDLMTNRGDHCRKVIEPKLSELNQRFAALSQRIKSGKPFIPLKELEQFNFDIQKLLEPLEAEIQQGVNLKEEDFNKDMSEDNEGTVKELLQRGETLQQSITDERKREEIKIKQQLLQTKHNALKDLRSQRRKKALEISHQWYQYKRQADDLLKWLDDIEKKLASLPDPKDEQKLKDIDGELEKKKEDLNAVHRQADRLSKNGAAKAVEPTLIQLSKRWRDIESKFAQFRRLNYAQIQTVYEETSDVMTEGMTVETTYVPSAYLSEILRLLQALSEVEDLLNSPDLQGRDYEELFKQEECIKKVKDSLGRFSGQIEVVRSKKTSALQSATPGEAAKIQEKLTQLNFQWEKVNKMYRDRQ</sequence>
<reference evidence="5" key="3">
    <citation type="submission" date="2025-08" db="UniProtKB">
        <authorList>
            <consortium name="Ensembl"/>
        </authorList>
    </citation>
    <scope>IDENTIFICATION</scope>
</reference>
<keyword evidence="3" id="KW-0175">Coiled coil</keyword>
<keyword evidence="2" id="KW-0009">Actin-binding</keyword>
<dbReference type="HOGENOM" id="CLU_000246_0_0_1"/>
<dbReference type="EMBL" id="AGCU01152401">
    <property type="status" value="NOT_ANNOTATED_CDS"/>
    <property type="molecule type" value="Genomic_DNA"/>
</dbReference>
<dbReference type="PROSITE" id="PS50021">
    <property type="entry name" value="CH"/>
    <property type="match status" value="2"/>
</dbReference>
<dbReference type="Ensembl" id="ENSPSIT00000020257.1">
    <property type="protein sequence ID" value="ENSPSIP00000020162.1"/>
    <property type="gene ID" value="ENSPSIG00000017681.1"/>
</dbReference>
<dbReference type="InterPro" id="IPR001715">
    <property type="entry name" value="CH_dom"/>
</dbReference>
<dbReference type="CDD" id="cd21233">
    <property type="entry name" value="CH_DMD_rpt2"/>
    <property type="match status" value="1"/>
</dbReference>
<dbReference type="EMBL" id="AGCU01152396">
    <property type="status" value="NOT_ANNOTATED_CDS"/>
    <property type="molecule type" value="Genomic_DNA"/>
</dbReference>
<dbReference type="InterPro" id="IPR018159">
    <property type="entry name" value="Spectrin/alpha-actinin"/>
</dbReference>
<dbReference type="EMBL" id="AGCU01152399">
    <property type="status" value="NOT_ANNOTATED_CDS"/>
    <property type="molecule type" value="Genomic_DNA"/>
</dbReference>
<dbReference type="SUPFAM" id="SSF46966">
    <property type="entry name" value="Spectrin repeat"/>
    <property type="match status" value="9"/>
</dbReference>
<dbReference type="FunFam" id="1.20.58.60:FF:000075">
    <property type="entry name" value="utrophin isoform X1"/>
    <property type="match status" value="1"/>
</dbReference>
<feature type="coiled-coil region" evidence="3">
    <location>
        <begin position="727"/>
        <end position="772"/>
    </location>
</feature>
<dbReference type="InterPro" id="IPR001589">
    <property type="entry name" value="Actinin_actin-bd_CS"/>
</dbReference>
<dbReference type="FunFam" id="1.20.58.60:FF:000102">
    <property type="entry name" value="utrophin isoform X2"/>
    <property type="match status" value="1"/>
</dbReference>
<reference evidence="6" key="1">
    <citation type="submission" date="2011-10" db="EMBL/GenBank/DDBJ databases">
        <authorList>
            <consortium name="Soft-shell Turtle Genome Consortium"/>
        </authorList>
    </citation>
    <scope>NUCLEOTIDE SEQUENCE [LARGE SCALE GENOMIC DNA]</scope>
    <source>
        <strain evidence="6">Daiwa-1</strain>
    </source>
</reference>
<dbReference type="FunFam" id="1.20.58.60:FF:000170">
    <property type="entry name" value="Dystrophin"/>
    <property type="match status" value="1"/>
</dbReference>
<dbReference type="EMBL" id="AGCU01152398">
    <property type="status" value="NOT_ANNOTATED_CDS"/>
    <property type="molecule type" value="Genomic_DNA"/>
</dbReference>
<keyword evidence="6" id="KW-1185">Reference proteome</keyword>
<dbReference type="Pfam" id="PF00435">
    <property type="entry name" value="Spectrin"/>
    <property type="match status" value="12"/>
</dbReference>
<evidence type="ECO:0000313" key="6">
    <source>
        <dbReference type="Proteomes" id="UP000007267"/>
    </source>
</evidence>
<dbReference type="EMBL" id="AGCU01152394">
    <property type="status" value="NOT_ANNOTATED_CDS"/>
    <property type="molecule type" value="Genomic_DNA"/>
</dbReference>
<reference evidence="6" key="2">
    <citation type="journal article" date="2013" name="Nat. Genet.">
        <title>The draft genomes of soft-shell turtle and green sea turtle yield insights into the development and evolution of the turtle-specific body plan.</title>
        <authorList>
            <person name="Wang Z."/>
            <person name="Pascual-Anaya J."/>
            <person name="Zadissa A."/>
            <person name="Li W."/>
            <person name="Niimura Y."/>
            <person name="Huang Z."/>
            <person name="Li C."/>
            <person name="White S."/>
            <person name="Xiong Z."/>
            <person name="Fang D."/>
            <person name="Wang B."/>
            <person name="Ming Y."/>
            <person name="Chen Y."/>
            <person name="Zheng Y."/>
            <person name="Kuraku S."/>
            <person name="Pignatelli M."/>
            <person name="Herrero J."/>
            <person name="Beal K."/>
            <person name="Nozawa M."/>
            <person name="Li Q."/>
            <person name="Wang J."/>
            <person name="Zhang H."/>
            <person name="Yu L."/>
            <person name="Shigenobu S."/>
            <person name="Wang J."/>
            <person name="Liu J."/>
            <person name="Flicek P."/>
            <person name="Searle S."/>
            <person name="Wang J."/>
            <person name="Kuratani S."/>
            <person name="Yin Y."/>
            <person name="Aken B."/>
            <person name="Zhang G."/>
            <person name="Irie N."/>
        </authorList>
    </citation>
    <scope>NUCLEOTIDE SEQUENCE [LARGE SCALE GENOMIC DNA]</scope>
    <source>
        <strain evidence="6">Daiwa-1</strain>
    </source>
</reference>
<dbReference type="Gene3D" id="1.10.418.10">
    <property type="entry name" value="Calponin-like domain"/>
    <property type="match status" value="2"/>
</dbReference>
<evidence type="ECO:0000256" key="2">
    <source>
        <dbReference type="ARBA" id="ARBA00023203"/>
    </source>
</evidence>
<dbReference type="SUPFAM" id="SSF47576">
    <property type="entry name" value="Calponin-homology domain, CH-domain"/>
    <property type="match status" value="1"/>
</dbReference>
<dbReference type="GO" id="GO:0003779">
    <property type="term" value="F:actin binding"/>
    <property type="evidence" value="ECO:0007669"/>
    <property type="project" value="UniProtKB-KW"/>
</dbReference>
<feature type="coiled-coil region" evidence="3">
    <location>
        <begin position="461"/>
        <end position="491"/>
    </location>
</feature>